<keyword evidence="2" id="KW-1185">Reference proteome</keyword>
<accession>A0A8A7USI7</accession>
<dbReference type="Proteomes" id="UP000600220">
    <property type="component" value="Unassembled WGS sequence"/>
</dbReference>
<evidence type="ECO:0000313" key="1">
    <source>
        <dbReference type="EMBL" id="EGQ4385957.1"/>
    </source>
</evidence>
<sequence length="155" mass="17639">MKINKYNAIFIIYIVFLFVGIIYNNVADINSFTRVSNDEFFNFKKVIHYIKINGFVYILLCLGLITYKITTVINIIINGFMLGMYLIPMLQIGGLSFLIHGFPELTGLYIGAYIGFSSLDDILDNKMKYFAMLLIGFALIVLAAVIETYLTPIVF</sequence>
<dbReference type="InterPro" id="IPR002798">
    <property type="entry name" value="SpoIIM-like"/>
</dbReference>
<dbReference type="EMBL" id="AAXKXX010000031">
    <property type="protein sequence ID" value="EGQ4385957.1"/>
    <property type="molecule type" value="Genomic_DNA"/>
</dbReference>
<proteinExistence type="predicted"/>
<comment type="caution">
    <text evidence="1">The sequence shown here is derived from an EMBL/GenBank/DDBJ whole genome shotgun (WGS) entry which is preliminary data.</text>
</comment>
<name>A0A8A7USI7_STAPS</name>
<organism evidence="1 2">
    <name type="scientific">Staphylococcus pseudintermedius</name>
    <dbReference type="NCBI Taxonomy" id="283734"/>
    <lineage>
        <taxon>Bacteria</taxon>
        <taxon>Bacillati</taxon>
        <taxon>Bacillota</taxon>
        <taxon>Bacilli</taxon>
        <taxon>Bacillales</taxon>
        <taxon>Staphylococcaceae</taxon>
        <taxon>Staphylococcus</taxon>
        <taxon>Staphylococcus intermedius group</taxon>
    </lineage>
</organism>
<evidence type="ECO:0008006" key="3">
    <source>
        <dbReference type="Google" id="ProtNLM"/>
    </source>
</evidence>
<protein>
    <recommendedName>
        <fullName evidence="3">Stage II sporulation protein M</fullName>
    </recommendedName>
</protein>
<dbReference type="AlphaFoldDB" id="A0A8A7USI7"/>
<reference evidence="1 2" key="1">
    <citation type="submission" date="2018-11" db="EMBL/GenBank/DDBJ databases">
        <authorList>
            <consortium name="Veterinary Laboratory Investigation and Response Network"/>
        </authorList>
    </citation>
    <scope>NUCLEOTIDE SEQUENCE [LARGE SCALE GENOMIC DNA]</scope>
    <source>
        <strain evidence="1 2">SPSE-18-VL-LA-PA-Ryan-0021</strain>
    </source>
</reference>
<dbReference type="Pfam" id="PF01944">
    <property type="entry name" value="SpoIIM"/>
    <property type="match status" value="1"/>
</dbReference>
<gene>
    <name evidence="1" type="ORF">EGV54_12930</name>
</gene>
<evidence type="ECO:0000313" key="2">
    <source>
        <dbReference type="Proteomes" id="UP000600220"/>
    </source>
</evidence>
<dbReference type="RefSeq" id="WP_037543530.1">
    <property type="nucleotide sequence ID" value="NZ_BAAFHP010000001.1"/>
</dbReference>